<name>A0A2P5HZX6_DIAHE</name>
<dbReference type="InterPro" id="IPR029099">
    <property type="entry name" value="Pribosyltran_N"/>
</dbReference>
<dbReference type="SUPFAM" id="SSF88723">
    <property type="entry name" value="PIN domain-like"/>
    <property type="match status" value="1"/>
</dbReference>
<keyword evidence="7" id="KW-0418">Kinase</keyword>
<dbReference type="GO" id="GO:0002189">
    <property type="term" value="C:ribose phosphate diphosphokinase complex"/>
    <property type="evidence" value="ECO:0007669"/>
    <property type="project" value="UniProtKB-ARBA"/>
</dbReference>
<evidence type="ECO:0000256" key="4">
    <source>
        <dbReference type="ARBA" id="ARBA00022723"/>
    </source>
</evidence>
<evidence type="ECO:0000259" key="12">
    <source>
        <dbReference type="Pfam" id="PF12813"/>
    </source>
</evidence>
<feature type="region of interest" description="Disordered" evidence="11">
    <location>
        <begin position="784"/>
        <end position="861"/>
    </location>
</feature>
<evidence type="ECO:0000256" key="3">
    <source>
        <dbReference type="ARBA" id="ARBA00022679"/>
    </source>
</evidence>
<dbReference type="FunFam" id="3.40.50.2020:FF:000007">
    <property type="entry name" value="Ribose-phosphate pyrophosphokinase"/>
    <property type="match status" value="1"/>
</dbReference>
<dbReference type="Pfam" id="PF12813">
    <property type="entry name" value="XPG_I_2"/>
    <property type="match status" value="1"/>
</dbReference>
<dbReference type="Gene3D" id="3.40.50.1010">
    <property type="entry name" value="5'-nuclease"/>
    <property type="match status" value="1"/>
</dbReference>
<dbReference type="GO" id="GO:0006015">
    <property type="term" value="P:5-phosphoribose 1-diphosphate biosynthetic process"/>
    <property type="evidence" value="ECO:0007669"/>
    <property type="project" value="TreeGrafter"/>
</dbReference>
<evidence type="ECO:0000256" key="10">
    <source>
        <dbReference type="ARBA" id="ARBA00049535"/>
    </source>
</evidence>
<feature type="domain" description="Ribose-phosphate pyrophosphokinase N-terminal" evidence="13">
    <location>
        <begin position="592"/>
        <end position="677"/>
    </location>
</feature>
<evidence type="ECO:0000256" key="2">
    <source>
        <dbReference type="ARBA" id="ARBA00013247"/>
    </source>
</evidence>
<dbReference type="PANTHER" id="PTHR10210">
    <property type="entry name" value="RIBOSE-PHOSPHATE DIPHOSPHOKINASE FAMILY MEMBER"/>
    <property type="match status" value="1"/>
</dbReference>
<feature type="compositionally biased region" description="Polar residues" evidence="11">
    <location>
        <begin position="805"/>
        <end position="837"/>
    </location>
</feature>
<evidence type="ECO:0000256" key="8">
    <source>
        <dbReference type="ARBA" id="ARBA00022840"/>
    </source>
</evidence>
<dbReference type="GO" id="GO:0004749">
    <property type="term" value="F:ribose phosphate diphosphokinase activity"/>
    <property type="evidence" value="ECO:0007669"/>
    <property type="project" value="UniProtKB-EC"/>
</dbReference>
<dbReference type="GO" id="GO:0006164">
    <property type="term" value="P:purine nucleotide biosynthetic process"/>
    <property type="evidence" value="ECO:0007669"/>
    <property type="project" value="TreeGrafter"/>
</dbReference>
<dbReference type="InterPro" id="IPR005946">
    <property type="entry name" value="Rib-P_diPkinase"/>
</dbReference>
<evidence type="ECO:0000256" key="11">
    <source>
        <dbReference type="SAM" id="MobiDB-lite"/>
    </source>
</evidence>
<evidence type="ECO:0000256" key="6">
    <source>
        <dbReference type="ARBA" id="ARBA00022741"/>
    </source>
</evidence>
<dbReference type="FunFam" id="3.40.50.2020:FF:000043">
    <property type="entry name" value="Ribose-phosphate pyrophosphokinase 1"/>
    <property type="match status" value="1"/>
</dbReference>
<dbReference type="InterPro" id="IPR029060">
    <property type="entry name" value="PIN-like_dom_sf"/>
</dbReference>
<dbReference type="PROSITE" id="PS00114">
    <property type="entry name" value="PRPP_SYNTHASE"/>
    <property type="match status" value="1"/>
</dbReference>
<dbReference type="GO" id="GO:0016301">
    <property type="term" value="F:kinase activity"/>
    <property type="evidence" value="ECO:0007669"/>
    <property type="project" value="UniProtKB-KW"/>
</dbReference>
<dbReference type="CDD" id="cd06223">
    <property type="entry name" value="PRTases_typeI"/>
    <property type="match status" value="2"/>
</dbReference>
<evidence type="ECO:0000259" key="13">
    <source>
        <dbReference type="Pfam" id="PF13793"/>
    </source>
</evidence>
<dbReference type="InterPro" id="IPR029057">
    <property type="entry name" value="PRTase-like"/>
</dbReference>
<keyword evidence="8" id="KW-0067">ATP-binding</keyword>
<dbReference type="GO" id="GO:0000287">
    <property type="term" value="F:magnesium ion binding"/>
    <property type="evidence" value="ECO:0007669"/>
    <property type="project" value="InterPro"/>
</dbReference>
<dbReference type="EMBL" id="MAVT02000444">
    <property type="protein sequence ID" value="POS75791.1"/>
    <property type="molecule type" value="Genomic_DNA"/>
</dbReference>
<feature type="compositionally biased region" description="Polar residues" evidence="11">
    <location>
        <begin position="848"/>
        <end position="860"/>
    </location>
</feature>
<keyword evidence="3" id="KW-0808">Transferase</keyword>
<proteinExistence type="inferred from homology"/>
<dbReference type="GO" id="GO:0009156">
    <property type="term" value="P:ribonucleoside monophosphate biosynthetic process"/>
    <property type="evidence" value="ECO:0007669"/>
    <property type="project" value="InterPro"/>
</dbReference>
<comment type="caution">
    <text evidence="14">The sequence shown here is derived from an EMBL/GenBank/DDBJ whole genome shotgun (WGS) entry which is preliminary data.</text>
</comment>
<accession>A0A2P5HZX6</accession>
<comment type="similarity">
    <text evidence="1">Belongs to the ribose-phosphate pyrophosphokinase family.</text>
</comment>
<evidence type="ECO:0000256" key="1">
    <source>
        <dbReference type="ARBA" id="ARBA00006478"/>
    </source>
</evidence>
<dbReference type="InParanoid" id="A0A2P5HZX6"/>
<dbReference type="GO" id="GO:0005737">
    <property type="term" value="C:cytoplasm"/>
    <property type="evidence" value="ECO:0007669"/>
    <property type="project" value="TreeGrafter"/>
</dbReference>
<dbReference type="OrthoDB" id="413572at2759"/>
<keyword evidence="4" id="KW-0479">Metal-binding</keyword>
<dbReference type="Pfam" id="PF14572">
    <property type="entry name" value="Pribosyl_synth"/>
    <property type="match status" value="1"/>
</dbReference>
<keyword evidence="6" id="KW-0547">Nucleotide-binding</keyword>
<evidence type="ECO:0000313" key="15">
    <source>
        <dbReference type="Proteomes" id="UP000094444"/>
    </source>
</evidence>
<feature type="region of interest" description="Disordered" evidence="11">
    <location>
        <begin position="877"/>
        <end position="939"/>
    </location>
</feature>
<dbReference type="SUPFAM" id="SSF53271">
    <property type="entry name" value="PRTase-like"/>
    <property type="match status" value="2"/>
</dbReference>
<dbReference type="Pfam" id="PF13793">
    <property type="entry name" value="Pribosyltran_N"/>
    <property type="match status" value="1"/>
</dbReference>
<comment type="catalytic activity">
    <reaction evidence="10">
        <text>D-ribose 5-phosphate + ATP = 5-phospho-alpha-D-ribose 1-diphosphate + AMP + H(+)</text>
        <dbReference type="Rhea" id="RHEA:15609"/>
        <dbReference type="ChEBI" id="CHEBI:15378"/>
        <dbReference type="ChEBI" id="CHEBI:30616"/>
        <dbReference type="ChEBI" id="CHEBI:58017"/>
        <dbReference type="ChEBI" id="CHEBI:78346"/>
        <dbReference type="ChEBI" id="CHEBI:456215"/>
        <dbReference type="EC" id="2.7.6.1"/>
    </reaction>
</comment>
<keyword evidence="9" id="KW-0460">Magnesium</keyword>
<dbReference type="InterPro" id="IPR000836">
    <property type="entry name" value="PRTase_dom"/>
</dbReference>
<dbReference type="AlphaFoldDB" id="A0A2P5HZX6"/>
<evidence type="ECO:0000256" key="7">
    <source>
        <dbReference type="ARBA" id="ARBA00022777"/>
    </source>
</evidence>
<evidence type="ECO:0000256" key="5">
    <source>
        <dbReference type="ARBA" id="ARBA00022727"/>
    </source>
</evidence>
<dbReference type="PANTHER" id="PTHR10210:SF57">
    <property type="entry name" value="RIBOSE-PHOSPHATE DIPHOSPHOKINASE"/>
    <property type="match status" value="1"/>
</dbReference>
<gene>
    <name evidence="14" type="ORF">DHEL01_v205824</name>
</gene>
<organism evidence="14 15">
    <name type="scientific">Diaporthe helianthi</name>
    <dbReference type="NCBI Taxonomy" id="158607"/>
    <lineage>
        <taxon>Eukaryota</taxon>
        <taxon>Fungi</taxon>
        <taxon>Dikarya</taxon>
        <taxon>Ascomycota</taxon>
        <taxon>Pezizomycotina</taxon>
        <taxon>Sordariomycetes</taxon>
        <taxon>Sordariomycetidae</taxon>
        <taxon>Diaporthales</taxon>
        <taxon>Diaporthaceae</taxon>
        <taxon>Diaporthe</taxon>
    </lineage>
</organism>
<dbReference type="Gene3D" id="3.40.50.2020">
    <property type="match status" value="4"/>
</dbReference>
<feature type="domain" description="Asteroid" evidence="12">
    <location>
        <begin position="135"/>
        <end position="377"/>
    </location>
</feature>
<dbReference type="GO" id="GO:0005524">
    <property type="term" value="F:ATP binding"/>
    <property type="evidence" value="ECO:0007669"/>
    <property type="project" value="UniProtKB-KW"/>
</dbReference>
<dbReference type="InterPro" id="IPR000842">
    <property type="entry name" value="PRib_PP_synth_CS"/>
</dbReference>
<dbReference type="EC" id="2.7.6.1" evidence="2"/>
<evidence type="ECO:0000256" key="9">
    <source>
        <dbReference type="ARBA" id="ARBA00022842"/>
    </source>
</evidence>
<reference evidence="14" key="1">
    <citation type="submission" date="2017-09" db="EMBL/GenBank/DDBJ databases">
        <title>Polyketide synthases of a Diaporthe helianthi virulent isolate.</title>
        <authorList>
            <person name="Baroncelli R."/>
        </authorList>
    </citation>
    <scope>NUCLEOTIDE SEQUENCE [LARGE SCALE GENOMIC DNA]</scope>
    <source>
        <strain evidence="14">7/96</strain>
    </source>
</reference>
<dbReference type="SMART" id="SM01400">
    <property type="entry name" value="Pribosyltran_N"/>
    <property type="match status" value="1"/>
</dbReference>
<protein>
    <recommendedName>
        <fullName evidence="2">ribose-phosphate diphosphokinase</fullName>
        <ecNumber evidence="2">2.7.6.1</ecNumber>
    </recommendedName>
</protein>
<keyword evidence="15" id="KW-1185">Reference proteome</keyword>
<evidence type="ECO:0000313" key="14">
    <source>
        <dbReference type="EMBL" id="POS75791.1"/>
    </source>
</evidence>
<dbReference type="Proteomes" id="UP000094444">
    <property type="component" value="Unassembled WGS sequence"/>
</dbReference>
<dbReference type="InterPro" id="IPR039436">
    <property type="entry name" value="Asteroid_dom"/>
</dbReference>
<dbReference type="NCBIfam" id="TIGR01251">
    <property type="entry name" value="ribP_PPkin"/>
    <property type="match status" value="1"/>
</dbReference>
<dbReference type="STRING" id="158607.A0A2P5HZX6"/>
<keyword evidence="5" id="KW-0545">Nucleotide biosynthesis</keyword>
<sequence length="1059" mass="115880">MGIRGLTSALRPFAAYSKLADSVVVDGPAFAYHVFLACRLESRVSTALQDLSYTALGLAAIRWLDSLQSCGSQVAAVYFDGYLPKSKADVRLQRLVNNSATSNSYFLATKSGIWCDGDTRPRSRRASRSSRIPVPAFTVPSILEALRTSERYGHLTHVVPGEADCFCADHVRREGGAILTSDSDLFLYDLGQDGSVVFLSDLDIKPEDSESPSVLTYSQRALCETWSLEPGQQGILSLAFEIQRDPHRKIAYWASQSKTKQSANANPAEYADFISEYIKGSDPSLMIQEHLRFLDPRVSEFILSQTKDLEIASTGPEQVSKPAGPVFYLPLLLDRWDHESAWGPSTWIRQLAYSLCPTTPPVSPTVTEYRRTMSCKSNGQAIELLSEREMTETAHRLVNSCRTLVNKTAESPYLRWALFCLNQEITHASEEGKGSLVTEVLQKATKSKNRLNPGDWNAVHLTAQIQGTLYSLRMLHQVLQCQGGPLVGTCLPQVPAAELLECLSTLPSIKDFPGLTDSANLFTQLHPRGLEELLVTASLSRSVSAEETAASRPESALRLSPRLKRAVVCHRCDFGPRPTSVAKVTWLTIFSSLQGETSVKILTSVREKDVFIIQSGSPTINDTIMELLIMISACKGGSATKITAVLPYFPYSRQSKKKSHRGAITARMLSNLLGVAGVKHVITVDLHASQMQGFFKCPVDNLHAEPLIARWIRHNVPNWREAVVVSKNAGGTKRVTSLADALKLNFGMVTTDRKRGGAGMTHSMILNQLEGLEPLEPAAIRIARNSFAEPRTPTPQTARIRRSRLQTSDQGSSQRAGGLQVQTNGQVGDASPCSSSVAVEDHADTPAEAQTESQTEGNDYNDQRAREVTHGRLVQGHIVPDDFPSPATSAADTTIPDEDPMAQSQASSYFSPDGHALGGSGEAEASSDEEEDKLQDPKIEHMITLVGDVRNRTVLIIDDMIDKSGSWIAAAETVVKRGFAKKVYCIATHGVFGGDALEQMQKCECIDAIVVTNSYPISEEAARNAPKLTVLDLSFLLSEAIRRSHYGESISPLFQHIRD</sequence>